<dbReference type="CDD" id="cd12797">
    <property type="entry name" value="M23_peptidase"/>
    <property type="match status" value="1"/>
</dbReference>
<dbReference type="PANTHER" id="PTHR21666">
    <property type="entry name" value="PEPTIDASE-RELATED"/>
    <property type="match status" value="1"/>
</dbReference>
<dbReference type="Proteomes" id="UP000179095">
    <property type="component" value="Unassembled WGS sequence"/>
</dbReference>
<dbReference type="PANTHER" id="PTHR21666:SF270">
    <property type="entry name" value="MUREIN HYDROLASE ACTIVATOR ENVC"/>
    <property type="match status" value="1"/>
</dbReference>
<dbReference type="SUPFAM" id="SSF51261">
    <property type="entry name" value="Duplicated hybrid motif"/>
    <property type="match status" value="1"/>
</dbReference>
<dbReference type="AlphaFoldDB" id="A0A1F4RK91"/>
<comment type="caution">
    <text evidence="2">The sequence shown here is derived from an EMBL/GenBank/DDBJ whole genome shotgun (WGS) entry which is preliminary data.</text>
</comment>
<name>A0A1F4RK91_UNCSA</name>
<dbReference type="InterPro" id="IPR016047">
    <property type="entry name" value="M23ase_b-sheet_dom"/>
</dbReference>
<dbReference type="EMBL" id="METQ01000053">
    <property type="protein sequence ID" value="OGC08569.1"/>
    <property type="molecule type" value="Genomic_DNA"/>
</dbReference>
<dbReference type="InterPro" id="IPR011055">
    <property type="entry name" value="Dup_hybrid_motif"/>
</dbReference>
<dbReference type="STRING" id="1802568.A3F86_04935"/>
<proteinExistence type="predicted"/>
<reference evidence="2 3" key="1">
    <citation type="journal article" date="2016" name="Nat. Commun.">
        <title>Thousands of microbial genomes shed light on interconnected biogeochemical processes in an aquifer system.</title>
        <authorList>
            <person name="Anantharaman K."/>
            <person name="Brown C.T."/>
            <person name="Hug L.A."/>
            <person name="Sharon I."/>
            <person name="Castelle C.J."/>
            <person name="Probst A.J."/>
            <person name="Thomas B.C."/>
            <person name="Singh A."/>
            <person name="Wilkins M.J."/>
            <person name="Karaoz U."/>
            <person name="Brodie E.L."/>
            <person name="Williams K.H."/>
            <person name="Hubbard S.S."/>
            <person name="Banfield J.F."/>
        </authorList>
    </citation>
    <scope>NUCLEOTIDE SEQUENCE [LARGE SCALE GENOMIC DNA]</scope>
</reference>
<accession>A0A1F4RK91</accession>
<sequence length="283" mass="31482">MRWMFMVIFAFSLFINQGFCGEKLQLFFDPPIAWQGKVITITAVSPEGVTAITGSFLNNEFKFYRQGNSFRGIVGVPVDQKTGSYPLKLAVTKGSWGTAEVVQELKVWKTKFPFSRFWLPPARNKLRARTIIDDEWGRIEQVLVVEDLQKRWQGEFGWPTPGPVSQGFGHRQIINGKGGSNHRGVDIAVTTGTKILAPNNGKVVFADQLKAFGGTIVLDHGWGIHTLYFHLSKFAAEVGDEVTKGALVAYSGNSGVSSGAHLHWGMSVHNLRVDPIQWIKHEL</sequence>
<gene>
    <name evidence="2" type="ORF">A3F86_04935</name>
</gene>
<dbReference type="Pfam" id="PF01551">
    <property type="entry name" value="Peptidase_M23"/>
    <property type="match status" value="1"/>
</dbReference>
<evidence type="ECO:0000313" key="2">
    <source>
        <dbReference type="EMBL" id="OGC08569.1"/>
    </source>
</evidence>
<evidence type="ECO:0000313" key="3">
    <source>
        <dbReference type="Proteomes" id="UP000179095"/>
    </source>
</evidence>
<dbReference type="InterPro" id="IPR050570">
    <property type="entry name" value="Cell_wall_metabolism_enzyme"/>
</dbReference>
<organism evidence="2 3">
    <name type="scientific">candidate division WOR-1 bacterium RIFCSPLOWO2_12_FULL_45_9</name>
    <dbReference type="NCBI Taxonomy" id="1802568"/>
    <lineage>
        <taxon>Bacteria</taxon>
        <taxon>Bacillati</taxon>
        <taxon>Saganbacteria</taxon>
    </lineage>
</organism>
<dbReference type="GO" id="GO:0004222">
    <property type="term" value="F:metalloendopeptidase activity"/>
    <property type="evidence" value="ECO:0007669"/>
    <property type="project" value="TreeGrafter"/>
</dbReference>
<feature type="domain" description="M23ase beta-sheet core" evidence="1">
    <location>
        <begin position="181"/>
        <end position="275"/>
    </location>
</feature>
<protein>
    <recommendedName>
        <fullName evidence="1">M23ase beta-sheet core domain-containing protein</fullName>
    </recommendedName>
</protein>
<evidence type="ECO:0000259" key="1">
    <source>
        <dbReference type="Pfam" id="PF01551"/>
    </source>
</evidence>
<dbReference type="Gene3D" id="2.70.70.10">
    <property type="entry name" value="Glucose Permease (Domain IIA)"/>
    <property type="match status" value="1"/>
</dbReference>